<gene>
    <name evidence="1" type="ORF">HELGO_WM46560</name>
</gene>
<proteinExistence type="predicted"/>
<reference evidence="1" key="1">
    <citation type="submission" date="2020-01" db="EMBL/GenBank/DDBJ databases">
        <authorList>
            <person name="Meier V. D."/>
            <person name="Meier V D."/>
        </authorList>
    </citation>
    <scope>NUCLEOTIDE SEQUENCE</scope>
    <source>
        <strain evidence="1">HLG_WM_MAG_01</strain>
    </source>
</reference>
<protein>
    <submittedName>
        <fullName evidence="1">Uncharacterized protein</fullName>
    </submittedName>
</protein>
<name>A0A6S6TSK5_9BACT</name>
<organism evidence="1">
    <name type="scientific">uncultured Sulfurovum sp</name>
    <dbReference type="NCBI Taxonomy" id="269237"/>
    <lineage>
        <taxon>Bacteria</taxon>
        <taxon>Pseudomonadati</taxon>
        <taxon>Campylobacterota</taxon>
        <taxon>Epsilonproteobacteria</taxon>
        <taxon>Campylobacterales</taxon>
        <taxon>Sulfurovaceae</taxon>
        <taxon>Sulfurovum</taxon>
        <taxon>environmental samples</taxon>
    </lineage>
</organism>
<evidence type="ECO:0000313" key="1">
    <source>
        <dbReference type="EMBL" id="CAA6821127.1"/>
    </source>
</evidence>
<dbReference type="AlphaFoldDB" id="A0A6S6TSK5"/>
<sequence>MALFNRNFIDESYQMVEHLSKAKGFKVDKDFLQLKAKILSSQGK</sequence>
<accession>A0A6S6TSK5</accession>
<dbReference type="EMBL" id="CACVAS010000111">
    <property type="protein sequence ID" value="CAA6821127.1"/>
    <property type="molecule type" value="Genomic_DNA"/>
</dbReference>